<evidence type="ECO:0000313" key="3">
    <source>
        <dbReference type="EMBL" id="CDT21226.1"/>
    </source>
</evidence>
<gene>
    <name evidence="3" type="ORF">BN1095_340203</name>
    <name evidence="2" type="ORF">BN1096_580025</name>
    <name evidence="1" type="ORF">BN1097_560023</name>
</gene>
<dbReference type="Gene3D" id="3.30.460.10">
    <property type="entry name" value="Beta Polymerase, domain 2"/>
    <property type="match status" value="1"/>
</dbReference>
<dbReference type="EMBL" id="LK932394">
    <property type="protein sequence ID" value="CDS86439.1"/>
    <property type="molecule type" value="Genomic_DNA"/>
</dbReference>
<dbReference type="EMBL" id="LK932511">
    <property type="protein sequence ID" value="CDS86894.1"/>
    <property type="molecule type" value="Genomic_DNA"/>
</dbReference>
<dbReference type="RefSeq" id="WP_021366516.1">
    <property type="nucleotide sequence ID" value="NZ_BBYB01000069.1"/>
</dbReference>
<reference evidence="3" key="1">
    <citation type="submission" date="2014-07" db="EMBL/GenBank/DDBJ databases">
        <authorList>
            <person name="Monot Marc"/>
        </authorList>
    </citation>
    <scope>NUCLEOTIDE SEQUENCE</scope>
    <source>
        <strain evidence="3">7032989</strain>
        <strain evidence="1">7032994</strain>
    </source>
</reference>
<name>A0A069AVB9_CLODI</name>
<dbReference type="AlphaFoldDB" id="A0A069AVB9"/>
<sequence length="233" mass="27801">MIGCIYEVYNEEMTKIIENQNTLAVYLVGSSKDVDFTLYDVEINDIDVFVFVKEGEKQERILFKKKGIEFDVNYFSKDGVKKLLSNREYFFVKEMKDAKVLFDRENISHIIKDISRNIYLEGPSKMSLEEKSFIKQDIGAKISNLKNKEKFDVFEYHFLTNLYLKDIIIGYFNINDKWVPKDKKLLKVLKKENNELFELVSKVSENYDYQRLLDVYNYIFKEIETKEVIKLIF</sequence>
<organism evidence="3">
    <name type="scientific">Clostridioides difficile</name>
    <name type="common">Peptoclostridium difficile</name>
    <dbReference type="NCBI Taxonomy" id="1496"/>
    <lineage>
        <taxon>Bacteria</taxon>
        <taxon>Bacillati</taxon>
        <taxon>Bacillota</taxon>
        <taxon>Clostridia</taxon>
        <taxon>Peptostreptococcales</taxon>
        <taxon>Peptostreptococcaceae</taxon>
        <taxon>Clostridioides</taxon>
    </lineage>
</organism>
<proteinExistence type="predicted"/>
<protein>
    <recommendedName>
        <fullName evidence="4">Nucleotidyl transferase domain-containing protein</fullName>
    </recommendedName>
</protein>
<accession>A0A069AVB9</accession>
<evidence type="ECO:0000313" key="2">
    <source>
        <dbReference type="EMBL" id="CDS86894.1"/>
    </source>
</evidence>
<evidence type="ECO:0008006" key="4">
    <source>
        <dbReference type="Google" id="ProtNLM"/>
    </source>
</evidence>
<dbReference type="EMBL" id="LK933005">
    <property type="protein sequence ID" value="CDT21226.1"/>
    <property type="molecule type" value="Genomic_DNA"/>
</dbReference>
<evidence type="ECO:0000313" key="1">
    <source>
        <dbReference type="EMBL" id="CDS86439.1"/>
    </source>
</evidence>
<dbReference type="InterPro" id="IPR043519">
    <property type="entry name" value="NT_sf"/>
</dbReference>